<dbReference type="InterPro" id="IPR001128">
    <property type="entry name" value="Cyt_P450"/>
</dbReference>
<dbReference type="GO" id="GO:0004497">
    <property type="term" value="F:monooxygenase activity"/>
    <property type="evidence" value="ECO:0007669"/>
    <property type="project" value="UniProtKB-KW"/>
</dbReference>
<dbReference type="GO" id="GO:0016705">
    <property type="term" value="F:oxidoreductase activity, acting on paired donors, with incorporation or reduction of molecular oxygen"/>
    <property type="evidence" value="ECO:0007669"/>
    <property type="project" value="InterPro"/>
</dbReference>
<dbReference type="GO" id="GO:0005506">
    <property type="term" value="F:iron ion binding"/>
    <property type="evidence" value="ECO:0007669"/>
    <property type="project" value="InterPro"/>
</dbReference>
<dbReference type="PROSITE" id="PS00086">
    <property type="entry name" value="CYTOCHROME_P450"/>
    <property type="match status" value="1"/>
</dbReference>
<evidence type="ECO:0000313" key="8">
    <source>
        <dbReference type="EnsemblMetazoa" id="PPA40784.1"/>
    </source>
</evidence>
<dbReference type="SUPFAM" id="SSF48264">
    <property type="entry name" value="Cytochrome P450"/>
    <property type="match status" value="1"/>
</dbReference>
<feature type="binding site" description="axial binding residue" evidence="7">
    <location>
        <position position="440"/>
    </location>
    <ligand>
        <name>heme</name>
        <dbReference type="ChEBI" id="CHEBI:30413"/>
    </ligand>
    <ligandPart>
        <name>Fe</name>
        <dbReference type="ChEBI" id="CHEBI:18248"/>
    </ligandPart>
</feature>
<keyword evidence="4" id="KW-0560">Oxidoreductase</keyword>
<dbReference type="Proteomes" id="UP000005239">
    <property type="component" value="Unassembled WGS sequence"/>
</dbReference>
<dbReference type="Pfam" id="PF00067">
    <property type="entry name" value="p450"/>
    <property type="match status" value="1"/>
</dbReference>
<protein>
    <submittedName>
        <fullName evidence="8">Cytochrome P450</fullName>
    </submittedName>
</protein>
<evidence type="ECO:0000256" key="2">
    <source>
        <dbReference type="ARBA" id="ARBA00010617"/>
    </source>
</evidence>
<evidence type="ECO:0000256" key="1">
    <source>
        <dbReference type="ARBA" id="ARBA00001971"/>
    </source>
</evidence>
<accession>A0A2A6C3S7</accession>
<keyword evidence="6" id="KW-0503">Monooxygenase</keyword>
<dbReference type="PANTHER" id="PTHR24284:SF1">
    <property type="entry name" value="CYTOCHROME P450 FAMILY"/>
    <property type="match status" value="1"/>
</dbReference>
<evidence type="ECO:0000256" key="7">
    <source>
        <dbReference type="PIRSR" id="PIRSR602401-1"/>
    </source>
</evidence>
<comment type="cofactor">
    <cofactor evidence="1 7">
        <name>heme</name>
        <dbReference type="ChEBI" id="CHEBI:30413"/>
    </cofactor>
</comment>
<evidence type="ECO:0000256" key="6">
    <source>
        <dbReference type="ARBA" id="ARBA00023033"/>
    </source>
</evidence>
<proteinExistence type="inferred from homology"/>
<reference evidence="8" key="2">
    <citation type="submission" date="2022-06" db="UniProtKB">
        <authorList>
            <consortium name="EnsemblMetazoa"/>
        </authorList>
    </citation>
    <scope>IDENTIFICATION</scope>
    <source>
        <strain evidence="8">PS312</strain>
    </source>
</reference>
<evidence type="ECO:0000256" key="3">
    <source>
        <dbReference type="ARBA" id="ARBA00022723"/>
    </source>
</evidence>
<dbReference type="PANTHER" id="PTHR24284">
    <property type="entry name" value="CYTOCHROME P450 FAMILY"/>
    <property type="match status" value="1"/>
</dbReference>
<dbReference type="InterPro" id="IPR017972">
    <property type="entry name" value="Cyt_P450_CS"/>
</dbReference>
<evidence type="ECO:0000256" key="5">
    <source>
        <dbReference type="ARBA" id="ARBA00023004"/>
    </source>
</evidence>
<dbReference type="GO" id="GO:0020037">
    <property type="term" value="F:heme binding"/>
    <property type="evidence" value="ECO:0007669"/>
    <property type="project" value="InterPro"/>
</dbReference>
<reference evidence="9" key="1">
    <citation type="journal article" date="2008" name="Nat. Genet.">
        <title>The Pristionchus pacificus genome provides a unique perspective on nematode lifestyle and parasitism.</title>
        <authorList>
            <person name="Dieterich C."/>
            <person name="Clifton S.W."/>
            <person name="Schuster L.N."/>
            <person name="Chinwalla A."/>
            <person name="Delehaunty K."/>
            <person name="Dinkelacker I."/>
            <person name="Fulton L."/>
            <person name="Fulton R."/>
            <person name="Godfrey J."/>
            <person name="Minx P."/>
            <person name="Mitreva M."/>
            <person name="Roeseler W."/>
            <person name="Tian H."/>
            <person name="Witte H."/>
            <person name="Yang S.P."/>
            <person name="Wilson R.K."/>
            <person name="Sommer R.J."/>
        </authorList>
    </citation>
    <scope>NUCLEOTIDE SEQUENCE [LARGE SCALE GENOMIC DNA]</scope>
    <source>
        <strain evidence="9">PS312</strain>
    </source>
</reference>
<dbReference type="PRINTS" id="PR00463">
    <property type="entry name" value="EP450I"/>
</dbReference>
<organism evidence="8 9">
    <name type="scientific">Pristionchus pacificus</name>
    <name type="common">Parasitic nematode worm</name>
    <dbReference type="NCBI Taxonomy" id="54126"/>
    <lineage>
        <taxon>Eukaryota</taxon>
        <taxon>Metazoa</taxon>
        <taxon>Ecdysozoa</taxon>
        <taxon>Nematoda</taxon>
        <taxon>Chromadorea</taxon>
        <taxon>Rhabditida</taxon>
        <taxon>Rhabditina</taxon>
        <taxon>Diplogasteromorpha</taxon>
        <taxon>Diplogasteroidea</taxon>
        <taxon>Neodiplogasteridae</taxon>
        <taxon>Pristionchus</taxon>
    </lineage>
</organism>
<evidence type="ECO:0000313" key="9">
    <source>
        <dbReference type="Proteomes" id="UP000005239"/>
    </source>
</evidence>
<comment type="similarity">
    <text evidence="2">Belongs to the cytochrome P450 family.</text>
</comment>
<keyword evidence="5 7" id="KW-0408">Iron</keyword>
<dbReference type="InterPro" id="IPR036396">
    <property type="entry name" value="Cyt_P450_sf"/>
</dbReference>
<dbReference type="CDD" id="cd20617">
    <property type="entry name" value="CYP1_2-like"/>
    <property type="match status" value="1"/>
</dbReference>
<dbReference type="Gene3D" id="1.10.630.10">
    <property type="entry name" value="Cytochrome P450"/>
    <property type="match status" value="1"/>
</dbReference>
<keyword evidence="9" id="KW-1185">Reference proteome</keyword>
<dbReference type="InterPro" id="IPR002401">
    <property type="entry name" value="Cyt_P450_E_grp-I"/>
</dbReference>
<keyword evidence="3 7" id="KW-0479">Metal-binding</keyword>
<dbReference type="EnsemblMetazoa" id="PPA40784.1">
    <property type="protein sequence ID" value="PPA40784.1"/>
    <property type="gene ID" value="WBGene00279153"/>
</dbReference>
<accession>A0A8R1Z0K6</accession>
<dbReference type="OrthoDB" id="1470350at2759"/>
<keyword evidence="7" id="KW-0349">Heme</keyword>
<sequence length="838" mass="95632">MFFSLFVGLLSLLAYATYRYYRFVARYPKGPTPLPFLGNSLERNFGAQDESFANLSEGFGGLCTIFFPSPIVHIRDYALIREAYIEKGDDFVDRPRLRLLNLIRTFTEDGGVINSNGDIWREQRRTAISILRDFGMGKNLMEELVKSSVSEYLKHLDEIKDKQHVNMRWPIQVMIANIINEVLFGFRYKYDDCETLIRYLEDLNVILSAFGGNKLVRLGFGFPILNKLPWISYHTLHKHTARAKHTNQYIVDCVARAMESYKEDEEPKCFVHAYKQRMMKNDKLDGSNMMATCADFFFAGQETTTTTLRWAALLLTEHQGIQDKLRAEIHSVVGKERLASLSDQSKMPYTRAVLYEIQRVANILATNVLRTTTRDTEVGGHFIPAGTVVNADIHYLMAHDPVFENPQEFRPERYLADDGKTLKKELVERTLPFSLGKRVCAGEGLAKVELFLGLTATIQRYRLSARPGQTIDLEPLPQNIKIPREQKINKYTLVFAPKFRIILFAIVFFLAFITAYFVSNCIHVYISDIKMGNNKSSNKQPVAHHPSITEVQRLIDRQNAINNEKVIKALEKLPLKTHDFGSFVDEFNNAQAILNAKLEVMTAKRVFESLIENEERRLYGQIPEELKRNDDWDGYIKALFDVFHTQAEIRIARRVLTRMEQGSEESVRSFRNRIDNAAGFAYPQSKEERITPSMNAFIFGLRRSLRMKILDRVPENLNKAFELVTTNCGGILTRMVDLAKNVTNQFGIMNELELVLARGDGLFIDATPQFARSNFTGQFICSSFYGIGDGRLYTDLSGFTRVLKIKEEGGFLASSESAKADEASIQIVIIPIDSGLPI</sequence>
<dbReference type="PRINTS" id="PR00385">
    <property type="entry name" value="P450"/>
</dbReference>
<dbReference type="AlphaFoldDB" id="A0A2A6C3S7"/>
<evidence type="ECO:0000256" key="4">
    <source>
        <dbReference type="ARBA" id="ARBA00023002"/>
    </source>
</evidence>
<name>A0A2A6C3S7_PRIPA</name>
<dbReference type="FunFam" id="1.10.630.10:FF:000036">
    <property type="entry name" value="CYtochrome P450 family"/>
    <property type="match status" value="1"/>
</dbReference>
<gene>
    <name evidence="8" type="primary">WBGene00279153</name>
</gene>